<dbReference type="RefSeq" id="WP_345682553.1">
    <property type="nucleotide sequence ID" value="NZ_BAABRO010000002.1"/>
</dbReference>
<name>A0ABP9VJY9_9BACT</name>
<dbReference type="Pfam" id="PF13588">
    <property type="entry name" value="HSDR_N_2"/>
    <property type="match status" value="1"/>
</dbReference>
<organism evidence="2 3">
    <name type="scientific">Novipirellula caenicola</name>
    <dbReference type="NCBI Taxonomy" id="1536901"/>
    <lineage>
        <taxon>Bacteria</taxon>
        <taxon>Pseudomonadati</taxon>
        <taxon>Planctomycetota</taxon>
        <taxon>Planctomycetia</taxon>
        <taxon>Pirellulales</taxon>
        <taxon>Pirellulaceae</taxon>
        <taxon>Novipirellula</taxon>
    </lineage>
</organism>
<protein>
    <recommendedName>
        <fullName evidence="1">Type I restriction enzyme R protein N-terminal domain-containing protein</fullName>
    </recommendedName>
</protein>
<feature type="domain" description="Type I restriction enzyme R protein N-terminal" evidence="1">
    <location>
        <begin position="24"/>
        <end position="120"/>
    </location>
</feature>
<keyword evidence="3" id="KW-1185">Reference proteome</keyword>
<accession>A0ABP9VJY9</accession>
<evidence type="ECO:0000259" key="1">
    <source>
        <dbReference type="Pfam" id="PF13588"/>
    </source>
</evidence>
<gene>
    <name evidence="2" type="ORF">Rcae01_00960</name>
</gene>
<dbReference type="PIRSF" id="PIRSF035009">
    <property type="entry name" value="UCP035009_HSDR_N"/>
    <property type="match status" value="1"/>
</dbReference>
<dbReference type="InterPro" id="IPR029464">
    <property type="entry name" value="HSDR_N"/>
</dbReference>
<dbReference type="InterPro" id="IPR017035">
    <property type="entry name" value="UCP035009_HsdR_All3000-type"/>
</dbReference>
<proteinExistence type="predicted"/>
<sequence length="375" mass="42462">MDLLDSLQLLSSRLEQLLPSIKTEEATKNALIMPLLNSLGYNVFDPTEVVPEFVADVGTKKGEKVDYAIFIDGKVTLLVECKPVGAPLSLNHASQLYRYFSVTDARFAVLTDGLRYLFYSDLESPNRMDEKPFFEFDVREFDERSVSELKKFSKPLFNLENILSTASELKYAQQIQNLIANEFENPTDEFVRLFASQVYTGRITSSVQDQFRLLVKSALREFLRERLTTRLRSAIDGVSSEAIVAGISSPATEESDDNADGIETTVEEIEAFHIVRAILAKVIDPGRVVMRDTKSYCGVLLDDNNRKPICRLRFNYSQKYIGLFGSDKSETRESIECLTDIYQFADHLIETVQAYDQRLSKVSEATSLQEQEAAE</sequence>
<dbReference type="EMBL" id="BAABRO010000002">
    <property type="protein sequence ID" value="GAA5505515.1"/>
    <property type="molecule type" value="Genomic_DNA"/>
</dbReference>
<comment type="caution">
    <text evidence="2">The sequence shown here is derived from an EMBL/GenBank/DDBJ whole genome shotgun (WGS) entry which is preliminary data.</text>
</comment>
<dbReference type="Proteomes" id="UP001416858">
    <property type="component" value="Unassembled WGS sequence"/>
</dbReference>
<evidence type="ECO:0000313" key="2">
    <source>
        <dbReference type="EMBL" id="GAA5505515.1"/>
    </source>
</evidence>
<reference evidence="2 3" key="1">
    <citation type="submission" date="2024-02" db="EMBL/GenBank/DDBJ databases">
        <title>Rhodopirellula caenicola NBRC 110016.</title>
        <authorList>
            <person name="Ichikawa N."/>
            <person name="Katano-Makiyama Y."/>
            <person name="Hidaka K."/>
        </authorList>
    </citation>
    <scope>NUCLEOTIDE SEQUENCE [LARGE SCALE GENOMIC DNA]</scope>
    <source>
        <strain evidence="2 3">NBRC 110016</strain>
    </source>
</reference>
<evidence type="ECO:0000313" key="3">
    <source>
        <dbReference type="Proteomes" id="UP001416858"/>
    </source>
</evidence>